<dbReference type="AlphaFoldDB" id="A0AAV9IJA4"/>
<dbReference type="PANTHER" id="PTHR15924">
    <property type="entry name" value="CLE"/>
    <property type="match status" value="1"/>
</dbReference>
<keyword evidence="2" id="KW-1185">Reference proteome</keyword>
<organism evidence="1 2">
    <name type="scientific">Galdieria yellowstonensis</name>
    <dbReference type="NCBI Taxonomy" id="3028027"/>
    <lineage>
        <taxon>Eukaryota</taxon>
        <taxon>Rhodophyta</taxon>
        <taxon>Bangiophyceae</taxon>
        <taxon>Galdieriales</taxon>
        <taxon>Galdieriaceae</taxon>
        <taxon>Galdieria</taxon>
    </lineage>
</organism>
<accession>A0AAV9IJA4</accession>
<dbReference type="Proteomes" id="UP001300502">
    <property type="component" value="Unassembled WGS sequence"/>
</dbReference>
<sequence length="245" mass="27762">MKSFALRRLKALNCPLLDTIDVTDNKSLCSLVCWLEDVKIRRYETESRSFLKNAENLSASLNQYLKDLGVSEEEIASFESLEAKVYFLIDFAVDLCFQDLVEEGIDESLFLTPARVIQGIEVDEDLRKDLYEVGLSLGVPDAENTVGTLQVLVELLRRSLHYEKLRKAGTSPEMVDESVLKELRETVPLGFSTGDATLDDICRLFRLLYLKDLKKLQVTINNIIIQLQTQTANPKTDPSRARVGR</sequence>
<evidence type="ECO:0000313" key="2">
    <source>
        <dbReference type="Proteomes" id="UP001300502"/>
    </source>
</evidence>
<proteinExistence type="predicted"/>
<dbReference type="InterPro" id="IPR019265">
    <property type="entry name" value="RTRAF"/>
</dbReference>
<name>A0AAV9IJA4_9RHOD</name>
<evidence type="ECO:0000313" key="1">
    <source>
        <dbReference type="EMBL" id="KAK4527346.1"/>
    </source>
</evidence>
<reference evidence="1 2" key="1">
    <citation type="submission" date="2022-07" db="EMBL/GenBank/DDBJ databases">
        <title>Genome-wide signatures of adaptation to extreme environments.</title>
        <authorList>
            <person name="Cho C.H."/>
            <person name="Yoon H.S."/>
        </authorList>
    </citation>
    <scope>NUCLEOTIDE SEQUENCE [LARGE SCALE GENOMIC DNA]</scope>
    <source>
        <strain evidence="1 2">108.79 E11</strain>
    </source>
</reference>
<dbReference type="EMBL" id="JANCYU010000050">
    <property type="protein sequence ID" value="KAK4527346.1"/>
    <property type="molecule type" value="Genomic_DNA"/>
</dbReference>
<protein>
    <submittedName>
        <fullName evidence="1">Uncharacterized protein</fullName>
    </submittedName>
</protein>
<dbReference type="Pfam" id="PF10036">
    <property type="entry name" value="RLL"/>
    <property type="match status" value="1"/>
</dbReference>
<gene>
    <name evidence="1" type="ORF">GAYE_SCF38G5268</name>
</gene>
<comment type="caution">
    <text evidence="1">The sequence shown here is derived from an EMBL/GenBank/DDBJ whole genome shotgun (WGS) entry which is preliminary data.</text>
</comment>